<keyword evidence="1" id="KW-0812">Transmembrane</keyword>
<proteinExistence type="predicted"/>
<gene>
    <name evidence="2" type="ORF">SAMN05660686_02878</name>
</gene>
<name>A0A8G2BIW4_9PROT</name>
<keyword evidence="3" id="KW-1185">Reference proteome</keyword>
<evidence type="ECO:0000313" key="2">
    <source>
        <dbReference type="EMBL" id="SDF95246.1"/>
    </source>
</evidence>
<sequence length="72" mass="7830">MPLSTTLIIMAVSLTLAGLAWHMQRRPRETLDPPLPVPWTFLQILGIVVALAAAAHLISLATGHPFKGRFGF</sequence>
<keyword evidence="1" id="KW-0472">Membrane</keyword>
<evidence type="ECO:0000256" key="1">
    <source>
        <dbReference type="SAM" id="Phobius"/>
    </source>
</evidence>
<keyword evidence="1" id="KW-1133">Transmembrane helix</keyword>
<accession>A0A8G2BIW4</accession>
<organism evidence="2 3">
    <name type="scientific">Thalassobaculum litoreum DSM 18839</name>
    <dbReference type="NCBI Taxonomy" id="1123362"/>
    <lineage>
        <taxon>Bacteria</taxon>
        <taxon>Pseudomonadati</taxon>
        <taxon>Pseudomonadota</taxon>
        <taxon>Alphaproteobacteria</taxon>
        <taxon>Rhodospirillales</taxon>
        <taxon>Thalassobaculaceae</taxon>
        <taxon>Thalassobaculum</taxon>
    </lineage>
</organism>
<evidence type="ECO:0000313" key="3">
    <source>
        <dbReference type="Proteomes" id="UP000198615"/>
    </source>
</evidence>
<feature type="transmembrane region" description="Helical" evidence="1">
    <location>
        <begin position="41"/>
        <end position="62"/>
    </location>
</feature>
<protein>
    <submittedName>
        <fullName evidence="2">Uncharacterized protein</fullName>
    </submittedName>
</protein>
<dbReference type="EMBL" id="FNBW01000008">
    <property type="protein sequence ID" value="SDF95246.1"/>
    <property type="molecule type" value="Genomic_DNA"/>
</dbReference>
<dbReference type="AlphaFoldDB" id="A0A8G2BIW4"/>
<dbReference type="Proteomes" id="UP000198615">
    <property type="component" value="Unassembled WGS sequence"/>
</dbReference>
<reference evidence="2 3" key="1">
    <citation type="submission" date="2016-10" db="EMBL/GenBank/DDBJ databases">
        <authorList>
            <person name="Varghese N."/>
            <person name="Submissions S."/>
        </authorList>
    </citation>
    <scope>NUCLEOTIDE SEQUENCE [LARGE SCALE GENOMIC DNA]</scope>
    <source>
        <strain evidence="2 3">DSM 18839</strain>
    </source>
</reference>
<comment type="caution">
    <text evidence="2">The sequence shown here is derived from an EMBL/GenBank/DDBJ whole genome shotgun (WGS) entry which is preliminary data.</text>
</comment>